<dbReference type="RefSeq" id="XP_060369027.1">
    <property type="nucleotide sequence ID" value="XM_060507439.1"/>
</dbReference>
<evidence type="ECO:0000313" key="2">
    <source>
        <dbReference type="Proteomes" id="UP001244207"/>
    </source>
</evidence>
<proteinExistence type="predicted"/>
<protein>
    <submittedName>
        <fullName evidence="1">Uncharacterized protein</fullName>
    </submittedName>
</protein>
<sequence length="109" mass="11936">MILFLREKHDPYHAFMWLLLEGVAAAVTRKLLVPPRACLRTSTKKMSDGKHKSPVYLGVLPLGWRRRSIGRSLPPDSGIDQTAETSVRTGHGSSAIALVGSVVDRSDLS</sequence>
<dbReference type="AlphaFoldDB" id="A0AAD8XKC6"/>
<evidence type="ECO:0000313" key="1">
    <source>
        <dbReference type="EMBL" id="KAK1728972.1"/>
    </source>
</evidence>
<comment type="caution">
    <text evidence="1">The sequence shown here is derived from an EMBL/GenBank/DDBJ whole genome shotgun (WGS) entry which is preliminary data.</text>
</comment>
<gene>
    <name evidence="1" type="ORF">BDZ83DRAFT_607649</name>
</gene>
<accession>A0AAD8XKC6</accession>
<keyword evidence="2" id="KW-1185">Reference proteome</keyword>
<dbReference type="Proteomes" id="UP001244207">
    <property type="component" value="Unassembled WGS sequence"/>
</dbReference>
<organism evidence="1 2">
    <name type="scientific">Glomerella acutata</name>
    <name type="common">Colletotrichum acutatum</name>
    <dbReference type="NCBI Taxonomy" id="27357"/>
    <lineage>
        <taxon>Eukaryota</taxon>
        <taxon>Fungi</taxon>
        <taxon>Dikarya</taxon>
        <taxon>Ascomycota</taxon>
        <taxon>Pezizomycotina</taxon>
        <taxon>Sordariomycetes</taxon>
        <taxon>Hypocreomycetidae</taxon>
        <taxon>Glomerellales</taxon>
        <taxon>Glomerellaceae</taxon>
        <taxon>Colletotrichum</taxon>
        <taxon>Colletotrichum acutatum species complex</taxon>
    </lineage>
</organism>
<reference evidence="1" key="1">
    <citation type="submission" date="2021-12" db="EMBL/GenBank/DDBJ databases">
        <title>Comparative genomics, transcriptomics and evolutionary studies reveal genomic signatures of adaptation to plant cell wall in hemibiotrophic fungi.</title>
        <authorList>
            <consortium name="DOE Joint Genome Institute"/>
            <person name="Baroncelli R."/>
            <person name="Diaz J.F."/>
            <person name="Benocci T."/>
            <person name="Peng M."/>
            <person name="Battaglia E."/>
            <person name="Haridas S."/>
            <person name="Andreopoulos W."/>
            <person name="Labutti K."/>
            <person name="Pangilinan J."/>
            <person name="Floch G.L."/>
            <person name="Makela M.R."/>
            <person name="Henrissat B."/>
            <person name="Grigoriev I.V."/>
            <person name="Crouch J.A."/>
            <person name="De Vries R.P."/>
            <person name="Sukno S.A."/>
            <person name="Thon M.R."/>
        </authorList>
    </citation>
    <scope>NUCLEOTIDE SEQUENCE</scope>
    <source>
        <strain evidence="1">CBS 112980</strain>
    </source>
</reference>
<dbReference type="EMBL" id="JAHMHS010000014">
    <property type="protein sequence ID" value="KAK1728972.1"/>
    <property type="molecule type" value="Genomic_DNA"/>
</dbReference>
<name>A0AAD8XKC6_GLOAC</name>
<dbReference type="GeneID" id="85391338"/>